<dbReference type="PROSITE" id="PS51421">
    <property type="entry name" value="RAS"/>
    <property type="match status" value="1"/>
</dbReference>
<dbReference type="InterPro" id="IPR027417">
    <property type="entry name" value="P-loop_NTPase"/>
</dbReference>
<dbReference type="InterPro" id="IPR003578">
    <property type="entry name" value="Small_GTPase_Rho"/>
</dbReference>
<dbReference type="SMART" id="SM00173">
    <property type="entry name" value="RAS"/>
    <property type="match status" value="1"/>
</dbReference>
<evidence type="ECO:0000313" key="4">
    <source>
        <dbReference type="EMBL" id="KAF7344902.1"/>
    </source>
</evidence>
<comment type="caution">
    <text evidence="4">The sequence shown here is derived from an EMBL/GenBank/DDBJ whole genome shotgun (WGS) entry which is preliminary data.</text>
</comment>
<evidence type="ECO:0000256" key="3">
    <source>
        <dbReference type="ARBA" id="ARBA00023134"/>
    </source>
</evidence>
<organism evidence="4 5">
    <name type="scientific">Mycena venus</name>
    <dbReference type="NCBI Taxonomy" id="2733690"/>
    <lineage>
        <taxon>Eukaryota</taxon>
        <taxon>Fungi</taxon>
        <taxon>Dikarya</taxon>
        <taxon>Basidiomycota</taxon>
        <taxon>Agaricomycotina</taxon>
        <taxon>Agaricomycetes</taxon>
        <taxon>Agaricomycetidae</taxon>
        <taxon>Agaricales</taxon>
        <taxon>Marasmiineae</taxon>
        <taxon>Mycenaceae</taxon>
        <taxon>Mycena</taxon>
    </lineage>
</organism>
<evidence type="ECO:0000313" key="5">
    <source>
        <dbReference type="Proteomes" id="UP000620124"/>
    </source>
</evidence>
<evidence type="ECO:0000256" key="2">
    <source>
        <dbReference type="ARBA" id="ARBA00022741"/>
    </source>
</evidence>
<keyword evidence="1" id="KW-0488">Methylation</keyword>
<keyword evidence="5" id="KW-1185">Reference proteome</keyword>
<dbReference type="InterPro" id="IPR001806">
    <property type="entry name" value="Small_GTPase"/>
</dbReference>
<dbReference type="Proteomes" id="UP000620124">
    <property type="component" value="Unassembled WGS sequence"/>
</dbReference>
<dbReference type="PRINTS" id="PR00449">
    <property type="entry name" value="RASTRNSFRMNG"/>
</dbReference>
<reference evidence="4" key="1">
    <citation type="submission" date="2020-05" db="EMBL/GenBank/DDBJ databases">
        <title>Mycena genomes resolve the evolution of fungal bioluminescence.</title>
        <authorList>
            <person name="Tsai I.J."/>
        </authorList>
    </citation>
    <scope>NUCLEOTIDE SEQUENCE</scope>
    <source>
        <strain evidence="4">CCC161011</strain>
    </source>
</reference>
<name>A0A8H6XR02_9AGAR</name>
<protein>
    <submittedName>
        <fullName evidence="4">GTP-binding protein rhoA</fullName>
    </submittedName>
</protein>
<dbReference type="GO" id="GO:0003924">
    <property type="term" value="F:GTPase activity"/>
    <property type="evidence" value="ECO:0007669"/>
    <property type="project" value="InterPro"/>
</dbReference>
<keyword evidence="2" id="KW-0547">Nucleotide-binding</keyword>
<dbReference type="EMBL" id="JACAZI010000014">
    <property type="protein sequence ID" value="KAF7344902.1"/>
    <property type="molecule type" value="Genomic_DNA"/>
</dbReference>
<evidence type="ECO:0000256" key="1">
    <source>
        <dbReference type="ARBA" id="ARBA00022481"/>
    </source>
</evidence>
<dbReference type="PROSITE" id="PS51420">
    <property type="entry name" value="RHO"/>
    <property type="match status" value="1"/>
</dbReference>
<dbReference type="GO" id="GO:0007264">
    <property type="term" value="P:small GTPase-mediated signal transduction"/>
    <property type="evidence" value="ECO:0007669"/>
    <property type="project" value="InterPro"/>
</dbReference>
<dbReference type="SMART" id="SM00174">
    <property type="entry name" value="RHO"/>
    <property type="match status" value="1"/>
</dbReference>
<dbReference type="AlphaFoldDB" id="A0A8H6XR02"/>
<keyword evidence="3" id="KW-0342">GTP-binding</keyword>
<dbReference type="InterPro" id="IPR005225">
    <property type="entry name" value="Small_GTP-bd"/>
</dbReference>
<dbReference type="GO" id="GO:0005525">
    <property type="term" value="F:GTP binding"/>
    <property type="evidence" value="ECO:0007669"/>
    <property type="project" value="UniProtKB-KW"/>
</dbReference>
<dbReference type="Pfam" id="PF00071">
    <property type="entry name" value="Ras"/>
    <property type="match status" value="1"/>
</dbReference>
<dbReference type="Gene3D" id="3.40.50.300">
    <property type="entry name" value="P-loop containing nucleotide triphosphate hydrolases"/>
    <property type="match status" value="1"/>
</dbReference>
<dbReference type="NCBIfam" id="TIGR00231">
    <property type="entry name" value="small_GTP"/>
    <property type="match status" value="1"/>
</dbReference>
<proteinExistence type="predicted"/>
<dbReference type="OrthoDB" id="8830751at2759"/>
<dbReference type="PANTHER" id="PTHR24072">
    <property type="entry name" value="RHO FAMILY GTPASE"/>
    <property type="match status" value="1"/>
</dbReference>
<dbReference type="SUPFAM" id="SSF52540">
    <property type="entry name" value="P-loop containing nucleoside triphosphate hydrolases"/>
    <property type="match status" value="1"/>
</dbReference>
<sequence length="226" mass="24779">MLYIANPDIDSGVHSLLPPQPDSPLLQSTMSMLRRKLVVVGDGACGKTSLLTVFTHNVFLEILPGVIESYVAILEVSSQLIEFGLWDTLWQDEYDRLRPLAYPDAHVILICFAVDYPVSLDNVRDKVGPGWVPEVRHFGRPDLPFIVVGCKTDLCQDPPVSAAIVATEEGRELARIVGAHKYMECSAKLGQGVREVFEEAAAAALCLTPVGGMSRFRSRSRGCIVL</sequence>
<dbReference type="PROSITE" id="PS51419">
    <property type="entry name" value="RAB"/>
    <property type="match status" value="1"/>
</dbReference>
<dbReference type="SMART" id="SM00175">
    <property type="entry name" value="RAB"/>
    <property type="match status" value="1"/>
</dbReference>
<accession>A0A8H6XR02</accession>
<gene>
    <name evidence="4" type="ORF">MVEN_01652600</name>
</gene>